<keyword evidence="12" id="KW-0496">Mitochondrion</keyword>
<dbReference type="OrthoDB" id="448946at2759"/>
<evidence type="ECO:0000313" key="16">
    <source>
        <dbReference type="EMBL" id="KNC85320.1"/>
    </source>
</evidence>
<dbReference type="NCBIfam" id="TIGR00517">
    <property type="entry name" value="acyl_carrier"/>
    <property type="match status" value="1"/>
</dbReference>
<keyword evidence="17" id="KW-1185">Reference proteome</keyword>
<evidence type="ECO:0000259" key="15">
    <source>
        <dbReference type="PROSITE" id="PS50075"/>
    </source>
</evidence>
<evidence type="ECO:0000256" key="8">
    <source>
        <dbReference type="ARBA" id="ARBA00022832"/>
    </source>
</evidence>
<dbReference type="eggNOG" id="KOG1748">
    <property type="taxonomic scope" value="Eukaryota"/>
</dbReference>
<dbReference type="GO" id="GO:0000036">
    <property type="term" value="F:acyl carrier activity"/>
    <property type="evidence" value="ECO:0007669"/>
    <property type="project" value="TreeGrafter"/>
</dbReference>
<sequence>MSFIVAAFRPAARSMAAAYMTRTGAVFATQKTGLVSTRGYAAAGLTREDAEKRVFHVLQNFDKVDASKVSTGAHFINDLGLDSLDVVEVVIAFEEEFAMKIPDAEAEKIFTADDAINYVLAHES</sequence>
<proteinExistence type="inferred from homology"/>
<keyword evidence="10" id="KW-0249">Electron transport</keyword>
<dbReference type="PROSITE" id="PS50075">
    <property type="entry name" value="CARRIER"/>
    <property type="match status" value="1"/>
</dbReference>
<dbReference type="GO" id="GO:0005739">
    <property type="term" value="C:mitochondrion"/>
    <property type="evidence" value="ECO:0007669"/>
    <property type="project" value="UniProtKB-SubCell"/>
</dbReference>
<dbReference type="Proteomes" id="UP000054560">
    <property type="component" value="Unassembled WGS sequence"/>
</dbReference>
<keyword evidence="13 14" id="KW-0275">Fatty acid biosynthesis</keyword>
<keyword evidence="11" id="KW-0443">Lipid metabolism</keyword>
<dbReference type="AlphaFoldDB" id="A0A0L0G8J0"/>
<evidence type="ECO:0000256" key="7">
    <source>
        <dbReference type="ARBA" id="ARBA00022553"/>
    </source>
</evidence>
<dbReference type="InterPro" id="IPR009081">
    <property type="entry name" value="PP-bd_ACP"/>
</dbReference>
<evidence type="ECO:0000256" key="10">
    <source>
        <dbReference type="ARBA" id="ARBA00022982"/>
    </source>
</evidence>
<dbReference type="InterPro" id="IPR036736">
    <property type="entry name" value="ACP-like_sf"/>
</dbReference>
<keyword evidence="9" id="KW-0809">Transit peptide</keyword>
<evidence type="ECO:0000313" key="17">
    <source>
        <dbReference type="Proteomes" id="UP000054560"/>
    </source>
</evidence>
<keyword evidence="5 14" id="KW-0596">Phosphopantetheine</keyword>
<dbReference type="PANTHER" id="PTHR20863">
    <property type="entry name" value="ACYL CARRIER PROTEIN"/>
    <property type="match status" value="1"/>
</dbReference>
<dbReference type="PANTHER" id="PTHR20863:SF28">
    <property type="entry name" value="ACYL CARRIER PROTEIN, MITOCHONDRIAL"/>
    <property type="match status" value="1"/>
</dbReference>
<comment type="subcellular location">
    <subcellularLocation>
        <location evidence="1">Mitochondrion</location>
    </subcellularLocation>
</comment>
<feature type="domain" description="Carrier" evidence="15">
    <location>
        <begin position="48"/>
        <end position="123"/>
    </location>
</feature>
<dbReference type="GO" id="GO:0000035">
    <property type="term" value="F:acyl binding"/>
    <property type="evidence" value="ECO:0007669"/>
    <property type="project" value="TreeGrafter"/>
</dbReference>
<keyword evidence="8" id="KW-0276">Fatty acid metabolism</keyword>
<keyword evidence="6 14" id="KW-0444">Lipid biosynthesis</keyword>
<gene>
    <name evidence="16" type="ORF">SARC_02502</name>
</gene>
<dbReference type="SUPFAM" id="SSF47336">
    <property type="entry name" value="ACP-like"/>
    <property type="match status" value="1"/>
</dbReference>
<evidence type="ECO:0000256" key="12">
    <source>
        <dbReference type="ARBA" id="ARBA00023128"/>
    </source>
</evidence>
<dbReference type="Pfam" id="PF00550">
    <property type="entry name" value="PP-binding"/>
    <property type="match status" value="1"/>
</dbReference>
<evidence type="ECO:0000256" key="13">
    <source>
        <dbReference type="ARBA" id="ARBA00023160"/>
    </source>
</evidence>
<comment type="pathway">
    <text evidence="2">Lipid metabolism; fatty acid biosynthesis.</text>
</comment>
<dbReference type="HAMAP" id="MF_01217">
    <property type="entry name" value="Acyl_carrier"/>
    <property type="match status" value="1"/>
</dbReference>
<dbReference type="STRING" id="667725.A0A0L0G8J0"/>
<evidence type="ECO:0000256" key="6">
    <source>
        <dbReference type="ARBA" id="ARBA00022516"/>
    </source>
</evidence>
<comment type="function">
    <text evidence="14">Carrier of the growing fatty acid chain in fatty acid biosynthesis.</text>
</comment>
<accession>A0A0L0G8J0</accession>
<name>A0A0L0G8J0_9EUKA</name>
<protein>
    <recommendedName>
        <fullName evidence="14">Acyl carrier protein</fullName>
    </recommendedName>
</protein>
<dbReference type="InterPro" id="IPR003231">
    <property type="entry name" value="ACP"/>
</dbReference>
<evidence type="ECO:0000256" key="9">
    <source>
        <dbReference type="ARBA" id="ARBA00022946"/>
    </source>
</evidence>
<dbReference type="Gene3D" id="1.10.1200.10">
    <property type="entry name" value="ACP-like"/>
    <property type="match status" value="1"/>
</dbReference>
<evidence type="ECO:0000256" key="3">
    <source>
        <dbReference type="ARBA" id="ARBA00010930"/>
    </source>
</evidence>
<evidence type="ECO:0000256" key="1">
    <source>
        <dbReference type="ARBA" id="ARBA00004173"/>
    </source>
</evidence>
<evidence type="ECO:0000256" key="14">
    <source>
        <dbReference type="RuleBase" id="RU000722"/>
    </source>
</evidence>
<reference evidence="16 17" key="1">
    <citation type="submission" date="2011-02" db="EMBL/GenBank/DDBJ databases">
        <title>The Genome Sequence of Sphaeroforma arctica JP610.</title>
        <authorList>
            <consortium name="The Broad Institute Genome Sequencing Platform"/>
            <person name="Russ C."/>
            <person name="Cuomo C."/>
            <person name="Young S.K."/>
            <person name="Zeng Q."/>
            <person name="Gargeya S."/>
            <person name="Alvarado L."/>
            <person name="Berlin A."/>
            <person name="Chapman S.B."/>
            <person name="Chen Z."/>
            <person name="Freedman E."/>
            <person name="Gellesch M."/>
            <person name="Goldberg J."/>
            <person name="Griggs A."/>
            <person name="Gujja S."/>
            <person name="Heilman E."/>
            <person name="Heiman D."/>
            <person name="Howarth C."/>
            <person name="Mehta T."/>
            <person name="Neiman D."/>
            <person name="Pearson M."/>
            <person name="Roberts A."/>
            <person name="Saif S."/>
            <person name="Shea T."/>
            <person name="Shenoy N."/>
            <person name="Sisk P."/>
            <person name="Stolte C."/>
            <person name="Sykes S."/>
            <person name="White J."/>
            <person name="Yandava C."/>
            <person name="Burger G."/>
            <person name="Gray M.W."/>
            <person name="Holland P.W.H."/>
            <person name="King N."/>
            <person name="Lang F.B.F."/>
            <person name="Roger A.J."/>
            <person name="Ruiz-Trillo I."/>
            <person name="Haas B."/>
            <person name="Nusbaum C."/>
            <person name="Birren B."/>
        </authorList>
    </citation>
    <scope>NUCLEOTIDE SEQUENCE [LARGE SCALE GENOMIC DNA]</scope>
    <source>
        <strain evidence="16 17">JP610</strain>
    </source>
</reference>
<comment type="similarity">
    <text evidence="3">Belongs to the acyl carrier protein (ACP) family.</text>
</comment>
<evidence type="ECO:0000256" key="11">
    <source>
        <dbReference type="ARBA" id="ARBA00023098"/>
    </source>
</evidence>
<dbReference type="EMBL" id="KQ241709">
    <property type="protein sequence ID" value="KNC85320.1"/>
    <property type="molecule type" value="Genomic_DNA"/>
</dbReference>
<evidence type="ECO:0000256" key="2">
    <source>
        <dbReference type="ARBA" id="ARBA00005194"/>
    </source>
</evidence>
<evidence type="ECO:0000256" key="5">
    <source>
        <dbReference type="ARBA" id="ARBA00022450"/>
    </source>
</evidence>
<dbReference type="GeneID" id="25903006"/>
<dbReference type="RefSeq" id="XP_014159222.1">
    <property type="nucleotide sequence ID" value="XM_014303747.1"/>
</dbReference>
<dbReference type="NCBIfam" id="NF002148">
    <property type="entry name" value="PRK00982.1-2"/>
    <property type="match status" value="1"/>
</dbReference>
<keyword evidence="7" id="KW-0597">Phosphoprotein</keyword>
<keyword evidence="4" id="KW-0813">Transport</keyword>
<evidence type="ECO:0000256" key="4">
    <source>
        <dbReference type="ARBA" id="ARBA00022448"/>
    </source>
</evidence>
<organism evidence="16 17">
    <name type="scientific">Sphaeroforma arctica JP610</name>
    <dbReference type="NCBI Taxonomy" id="667725"/>
    <lineage>
        <taxon>Eukaryota</taxon>
        <taxon>Ichthyosporea</taxon>
        <taxon>Ichthyophonida</taxon>
        <taxon>Sphaeroforma</taxon>
    </lineage>
</organism>
<dbReference type="FunFam" id="1.10.1200.10:FF:000003">
    <property type="entry name" value="Acyl carrier protein"/>
    <property type="match status" value="1"/>
</dbReference>